<comment type="caution">
    <text evidence="2">The sequence shown here is derived from an EMBL/GenBank/DDBJ whole genome shotgun (WGS) entry which is preliminary data.</text>
</comment>
<reference evidence="2 3" key="1">
    <citation type="submission" date="2016-04" db="EMBL/GenBank/DDBJ databases">
        <title>Draft Genome Assembly of the Bloom-forming Cyanobacterium Nodularia spumigena Strain CENA596 in Shrimp Production Ponds.</title>
        <authorList>
            <person name="Popin R.V."/>
            <person name="Rigonato J."/>
            <person name="Abreu V.A."/>
            <person name="Andreote A.P."/>
            <person name="Silveira S.B."/>
            <person name="Odebrecht C."/>
            <person name="Fiore M.F."/>
        </authorList>
    </citation>
    <scope>NUCLEOTIDE SEQUENCE [LARGE SCALE GENOMIC DNA]</scope>
    <source>
        <strain evidence="2 3">CENA596</strain>
    </source>
</reference>
<gene>
    <name evidence="2" type="ORF">A2T98_13135</name>
</gene>
<dbReference type="Proteomes" id="UP000076555">
    <property type="component" value="Unassembled WGS sequence"/>
</dbReference>
<organism evidence="2 3">
    <name type="scientific">Nodularia spumigena CENA596</name>
    <dbReference type="NCBI Taxonomy" id="1819295"/>
    <lineage>
        <taxon>Bacteria</taxon>
        <taxon>Bacillati</taxon>
        <taxon>Cyanobacteriota</taxon>
        <taxon>Cyanophyceae</taxon>
        <taxon>Nostocales</taxon>
        <taxon>Nodulariaceae</taxon>
        <taxon>Nodularia</taxon>
    </lineage>
</organism>
<protein>
    <submittedName>
        <fullName evidence="2">Uncharacterized protein</fullName>
    </submittedName>
</protein>
<dbReference type="RefSeq" id="WP_063873154.1">
    <property type="nucleotide sequence ID" value="NZ_CAWMRI010000177.1"/>
</dbReference>
<evidence type="ECO:0000313" key="3">
    <source>
        <dbReference type="Proteomes" id="UP000076555"/>
    </source>
</evidence>
<sequence>MAIEINPSTPSNPIPTVNGISVIWLGDWESTKVYRRNQGVFHNGSSYRASRTTTEEPSATALDWDLLAQGGGSGSNTDLTAYYLKTEVDNLLTGKVDTSNLTSYYTKIEVDNLIPDSPDLTLYYLKTEVDNLLTAKANESTTSAHIASNSNPHSVTATQVGKDIAQWNSDRIKGVVVDDTNIANGRVLKYNSINQSLEYAVDVTGDGTGGSVDLSNYYTITQTDTLLNDKADVSEIYTTLQLDTFLLAKVDTSDSRLTDSRSPTGPAGGSLTGTYPNPSLANTGVVGGPYQAANITISSDGRLTAASSNTTVINHVTANSNPHSVTAAQVGNCFF</sequence>
<proteinExistence type="predicted"/>
<name>A0A166J8B9_NODSP</name>
<evidence type="ECO:0000313" key="2">
    <source>
        <dbReference type="EMBL" id="KZL49357.1"/>
    </source>
</evidence>
<feature type="region of interest" description="Disordered" evidence="1">
    <location>
        <begin position="255"/>
        <end position="276"/>
    </location>
</feature>
<evidence type="ECO:0000256" key="1">
    <source>
        <dbReference type="SAM" id="MobiDB-lite"/>
    </source>
</evidence>
<dbReference type="AlphaFoldDB" id="A0A166J8B9"/>
<accession>A0A166J8B9</accession>
<dbReference type="EMBL" id="LWAJ01000177">
    <property type="protein sequence ID" value="KZL49357.1"/>
    <property type="molecule type" value="Genomic_DNA"/>
</dbReference>
<dbReference type="OrthoDB" id="9808953at2"/>